<protein>
    <submittedName>
        <fullName evidence="1">Uncharacterized protein</fullName>
    </submittedName>
</protein>
<evidence type="ECO:0000313" key="1">
    <source>
        <dbReference type="EMBL" id="TCU59992.1"/>
    </source>
</evidence>
<accession>A0A4R3TDR9</accession>
<name>A0A4R3TDR9_9FIRM</name>
<gene>
    <name evidence="1" type="ORF">EDD61_10929</name>
</gene>
<dbReference type="AlphaFoldDB" id="A0A4R3TDR9"/>
<dbReference type="EMBL" id="SMBP01000009">
    <property type="protein sequence ID" value="TCU59992.1"/>
    <property type="molecule type" value="Genomic_DNA"/>
</dbReference>
<keyword evidence="2" id="KW-1185">Reference proteome</keyword>
<comment type="caution">
    <text evidence="1">The sequence shown here is derived from an EMBL/GenBank/DDBJ whole genome shotgun (WGS) entry which is preliminary data.</text>
</comment>
<dbReference type="RefSeq" id="WP_008686782.1">
    <property type="nucleotide sequence ID" value="NZ_JANKBG010000009.1"/>
</dbReference>
<organism evidence="1 2">
    <name type="scientific">Longicatena caecimuris</name>
    <dbReference type="NCBI Taxonomy" id="1796635"/>
    <lineage>
        <taxon>Bacteria</taxon>
        <taxon>Bacillati</taxon>
        <taxon>Bacillota</taxon>
        <taxon>Erysipelotrichia</taxon>
        <taxon>Erysipelotrichales</taxon>
        <taxon>Erysipelotrichaceae</taxon>
        <taxon>Longicatena</taxon>
    </lineage>
</organism>
<dbReference type="Proteomes" id="UP000295773">
    <property type="component" value="Unassembled WGS sequence"/>
</dbReference>
<reference evidence="1 2" key="1">
    <citation type="submission" date="2019-03" db="EMBL/GenBank/DDBJ databases">
        <title>Genomic Encyclopedia of Type Strains, Phase IV (KMG-IV): sequencing the most valuable type-strain genomes for metagenomic binning, comparative biology and taxonomic classification.</title>
        <authorList>
            <person name="Goeker M."/>
        </authorList>
    </citation>
    <scope>NUCLEOTIDE SEQUENCE [LARGE SCALE GENOMIC DNA]</scope>
    <source>
        <strain evidence="1 2">DSM 29481</strain>
    </source>
</reference>
<proteinExistence type="predicted"/>
<sequence>MNIQINCKDDVTENELRYIYHNLESIISKYKNSWEYRSNDKPKKHSWQKPFQWKYELSGMGGIGARVGRGLVVTGSKDTLYFKFKELNKEEQCGVWI</sequence>
<evidence type="ECO:0000313" key="2">
    <source>
        <dbReference type="Proteomes" id="UP000295773"/>
    </source>
</evidence>